<dbReference type="InterPro" id="IPR016032">
    <property type="entry name" value="Sig_transdc_resp-reg_C-effctor"/>
</dbReference>
<dbReference type="PANTHER" id="PTHR44688:SF16">
    <property type="entry name" value="DNA-BINDING TRANSCRIPTIONAL ACTIVATOR DEVR_DOSR"/>
    <property type="match status" value="1"/>
</dbReference>
<evidence type="ECO:0000259" key="4">
    <source>
        <dbReference type="PROSITE" id="PS50043"/>
    </source>
</evidence>
<dbReference type="PRINTS" id="PR00038">
    <property type="entry name" value="HTHLUXR"/>
</dbReference>
<dbReference type="InterPro" id="IPR036388">
    <property type="entry name" value="WH-like_DNA-bd_sf"/>
</dbReference>
<evidence type="ECO:0000313" key="5">
    <source>
        <dbReference type="EMBL" id="RYB06603.1"/>
    </source>
</evidence>
<protein>
    <submittedName>
        <fullName evidence="5">Helix-turn-helix transcriptional regulator</fullName>
    </submittedName>
</protein>
<dbReference type="SMART" id="SM00421">
    <property type="entry name" value="HTH_LUXR"/>
    <property type="match status" value="1"/>
</dbReference>
<accession>A0A4Q2RGC4</accession>
<dbReference type="GO" id="GO:0006355">
    <property type="term" value="P:regulation of DNA-templated transcription"/>
    <property type="evidence" value="ECO:0007669"/>
    <property type="project" value="InterPro"/>
</dbReference>
<evidence type="ECO:0000256" key="2">
    <source>
        <dbReference type="ARBA" id="ARBA00023125"/>
    </source>
</evidence>
<dbReference type="AlphaFoldDB" id="A0A4Q2RGC4"/>
<gene>
    <name evidence="5" type="ORF">D3272_04510</name>
</gene>
<dbReference type="Proteomes" id="UP000289411">
    <property type="component" value="Unassembled WGS sequence"/>
</dbReference>
<evidence type="ECO:0000256" key="1">
    <source>
        <dbReference type="ARBA" id="ARBA00023015"/>
    </source>
</evidence>
<evidence type="ECO:0000256" key="3">
    <source>
        <dbReference type="ARBA" id="ARBA00023163"/>
    </source>
</evidence>
<dbReference type="Pfam" id="PF00196">
    <property type="entry name" value="GerE"/>
    <property type="match status" value="1"/>
</dbReference>
<feature type="domain" description="HTH luxR-type" evidence="4">
    <location>
        <begin position="337"/>
        <end position="402"/>
    </location>
</feature>
<comment type="caution">
    <text evidence="5">The sequence shown here is derived from an EMBL/GenBank/DDBJ whole genome shotgun (WGS) entry which is preliminary data.</text>
</comment>
<reference evidence="5 6" key="1">
    <citation type="submission" date="2018-09" db="EMBL/GenBank/DDBJ databases">
        <authorList>
            <person name="Grouzdev D.S."/>
            <person name="Krutkina M.S."/>
        </authorList>
    </citation>
    <scope>NUCLEOTIDE SEQUENCE [LARGE SCALE GENOMIC DNA]</scope>
    <source>
        <strain evidence="5 6">RmlP001</strain>
    </source>
</reference>
<name>A0A4Q2RGC4_9HYPH</name>
<dbReference type="EMBL" id="QYBC01000003">
    <property type="protein sequence ID" value="RYB06603.1"/>
    <property type="molecule type" value="Genomic_DNA"/>
</dbReference>
<keyword evidence="1" id="KW-0805">Transcription regulation</keyword>
<dbReference type="GO" id="GO:0003677">
    <property type="term" value="F:DNA binding"/>
    <property type="evidence" value="ECO:0007669"/>
    <property type="project" value="UniProtKB-KW"/>
</dbReference>
<keyword evidence="3" id="KW-0804">Transcription</keyword>
<proteinExistence type="predicted"/>
<sequence>MSGQDAHAMNQDVDELLGMGSTESCGTVTAAPIGSTSVRRGYSSSESVLEAAGRELLGSITSGGRWVDALDTALPRLNCLGGTLSCIMPPRLFGVPSSDMTETFEAIAAGRTPPLTEATRMIPAPHDGFLCDQMDVFREPRERDAFYMDFIRPRGLAYQASAYLDGTGNDTVNLMLFRPPGSGGFNPGDLHTFKAFLPYIRAAAMASRARLQLEADRRASPFLGRGDPVLYVAYDGTVHRHSPDALTVLAPDVTLRDRRLAVSVPGCQRKVDGALTTALWQRRPSLVTLITDDARSLRLLVLPVLGQALDVFRATSALVVVLDIMRPTHIDEGSIDLLVATTGLTRRETEVARLVASGYTPRQVSETLGISYETARIHLKGSFGKLGVHSQNELIALVRRFSML</sequence>
<dbReference type="Gene3D" id="1.10.10.10">
    <property type="entry name" value="Winged helix-like DNA-binding domain superfamily/Winged helix DNA-binding domain"/>
    <property type="match status" value="1"/>
</dbReference>
<dbReference type="CDD" id="cd06170">
    <property type="entry name" value="LuxR_C_like"/>
    <property type="match status" value="1"/>
</dbReference>
<dbReference type="PANTHER" id="PTHR44688">
    <property type="entry name" value="DNA-BINDING TRANSCRIPTIONAL ACTIVATOR DEVR_DOSR"/>
    <property type="match status" value="1"/>
</dbReference>
<dbReference type="SUPFAM" id="SSF46894">
    <property type="entry name" value="C-terminal effector domain of the bipartite response regulators"/>
    <property type="match status" value="1"/>
</dbReference>
<keyword evidence="2" id="KW-0238">DNA-binding</keyword>
<keyword evidence="6" id="KW-1185">Reference proteome</keyword>
<evidence type="ECO:0000313" key="6">
    <source>
        <dbReference type="Proteomes" id="UP000289411"/>
    </source>
</evidence>
<dbReference type="InterPro" id="IPR000792">
    <property type="entry name" value="Tscrpt_reg_LuxR_C"/>
</dbReference>
<organism evidence="5 6">
    <name type="scientific">Lichenibacterium ramalinae</name>
    <dbReference type="NCBI Taxonomy" id="2316527"/>
    <lineage>
        <taxon>Bacteria</taxon>
        <taxon>Pseudomonadati</taxon>
        <taxon>Pseudomonadota</taxon>
        <taxon>Alphaproteobacteria</taxon>
        <taxon>Hyphomicrobiales</taxon>
        <taxon>Lichenihabitantaceae</taxon>
        <taxon>Lichenibacterium</taxon>
    </lineage>
</organism>
<reference evidence="5 6" key="2">
    <citation type="submission" date="2019-02" db="EMBL/GenBank/DDBJ databases">
        <title>'Lichenibacterium ramalinii' gen. nov. sp. nov., 'Lichenibacterium minor' gen. nov. sp. nov.</title>
        <authorList>
            <person name="Pankratov T."/>
        </authorList>
    </citation>
    <scope>NUCLEOTIDE SEQUENCE [LARGE SCALE GENOMIC DNA]</scope>
    <source>
        <strain evidence="5 6">RmlP001</strain>
    </source>
</reference>
<dbReference type="OrthoDB" id="7444822at2"/>
<dbReference type="PROSITE" id="PS50043">
    <property type="entry name" value="HTH_LUXR_2"/>
    <property type="match status" value="1"/>
</dbReference>